<dbReference type="InterPro" id="IPR036390">
    <property type="entry name" value="WH_DNA-bd_sf"/>
</dbReference>
<dbReference type="GeneID" id="56038673"/>
<dbReference type="OrthoDB" id="337285at2157"/>
<dbReference type="AlphaFoldDB" id="A0A7D5LDH1"/>
<accession>A0A7D5LDH1</accession>
<reference evidence="1 2" key="1">
    <citation type="submission" date="2020-06" db="EMBL/GenBank/DDBJ databases">
        <title>NJ-3-1, isolated from saline soil.</title>
        <authorList>
            <person name="Cui H.L."/>
            <person name="Shi X."/>
        </authorList>
    </citation>
    <scope>NUCLEOTIDE SEQUENCE [LARGE SCALE GENOMIC DNA]</scope>
    <source>
        <strain evidence="1 2">NJ-3-1</strain>
    </source>
</reference>
<dbReference type="SUPFAM" id="SSF46785">
    <property type="entry name" value="Winged helix' DNA-binding domain"/>
    <property type="match status" value="1"/>
</dbReference>
<dbReference type="InterPro" id="IPR036388">
    <property type="entry name" value="WH-like_DNA-bd_sf"/>
</dbReference>
<dbReference type="RefSeq" id="WP_179270654.1">
    <property type="nucleotide sequence ID" value="NZ_CP058579.1"/>
</dbReference>
<evidence type="ECO:0000313" key="2">
    <source>
        <dbReference type="Proteomes" id="UP000509626"/>
    </source>
</evidence>
<dbReference type="Gene3D" id="1.10.10.10">
    <property type="entry name" value="Winged helix-like DNA-binding domain superfamily/Winged helix DNA-binding domain"/>
    <property type="match status" value="1"/>
</dbReference>
<protein>
    <submittedName>
        <fullName evidence="1">Uncharacterized protein</fullName>
    </submittedName>
</protein>
<dbReference type="Proteomes" id="UP000509626">
    <property type="component" value="Chromosome"/>
</dbReference>
<name>A0A7D5LDH1_9EURY</name>
<organism evidence="1 2">
    <name type="scientific">Halorarum salinum</name>
    <dbReference type="NCBI Taxonomy" id="2743089"/>
    <lineage>
        <taxon>Archaea</taxon>
        <taxon>Methanobacteriati</taxon>
        <taxon>Methanobacteriota</taxon>
        <taxon>Stenosarchaea group</taxon>
        <taxon>Halobacteria</taxon>
        <taxon>Halobacteriales</taxon>
        <taxon>Haloferacaceae</taxon>
        <taxon>Halorarum</taxon>
    </lineage>
</organism>
<proteinExistence type="predicted"/>
<evidence type="ECO:0000313" key="1">
    <source>
        <dbReference type="EMBL" id="QLG64071.1"/>
    </source>
</evidence>
<dbReference type="KEGG" id="halu:HUG12_14400"/>
<dbReference type="EMBL" id="CP058579">
    <property type="protein sequence ID" value="QLG64071.1"/>
    <property type="molecule type" value="Genomic_DNA"/>
</dbReference>
<keyword evidence="2" id="KW-1185">Reference proteome</keyword>
<sequence length="74" mass="8693">MKAEDLREVDGRILDALKENRYNAPLLADELGYSKQYIRERLADLRRHEHVRSLGYGLYEFQSDPRNNEPNESG</sequence>
<gene>
    <name evidence="1" type="ORF">HUG12_14400</name>
</gene>